<dbReference type="SUPFAM" id="SSF47413">
    <property type="entry name" value="lambda repressor-like DNA-binding domains"/>
    <property type="match status" value="1"/>
</dbReference>
<evidence type="ECO:0000256" key="2">
    <source>
        <dbReference type="ARBA" id="ARBA00023125"/>
    </source>
</evidence>
<dbReference type="PANTHER" id="PTHR30146:SF109">
    <property type="entry name" value="HTH-TYPE TRANSCRIPTIONAL REGULATOR GALS"/>
    <property type="match status" value="1"/>
</dbReference>
<dbReference type="AlphaFoldDB" id="A0A2K3URZ1"/>
<dbReference type="InterPro" id="IPR046335">
    <property type="entry name" value="LacI/GalR-like_sensor"/>
</dbReference>
<protein>
    <submittedName>
        <fullName evidence="5">Transcriptional regulator</fullName>
    </submittedName>
</protein>
<dbReference type="InterPro" id="IPR028082">
    <property type="entry name" value="Peripla_BP_I"/>
</dbReference>
<dbReference type="Pfam" id="PF13377">
    <property type="entry name" value="Peripla_BP_3"/>
    <property type="match status" value="1"/>
</dbReference>
<evidence type="ECO:0000256" key="1">
    <source>
        <dbReference type="ARBA" id="ARBA00023015"/>
    </source>
</evidence>
<dbReference type="EMBL" id="PPPD01000004">
    <property type="protein sequence ID" value="PNY79311.1"/>
    <property type="molecule type" value="Genomic_DNA"/>
</dbReference>
<dbReference type="InterPro" id="IPR010982">
    <property type="entry name" value="Lambda_DNA-bd_dom_sf"/>
</dbReference>
<dbReference type="Proteomes" id="UP000236379">
    <property type="component" value="Unassembled WGS sequence"/>
</dbReference>
<dbReference type="FunFam" id="1.10.260.40:FF:000002">
    <property type="entry name" value="HTH-type transcriptional repressor PurR"/>
    <property type="match status" value="1"/>
</dbReference>
<dbReference type="PROSITE" id="PS50932">
    <property type="entry name" value="HTH_LACI_2"/>
    <property type="match status" value="1"/>
</dbReference>
<dbReference type="CDD" id="cd01392">
    <property type="entry name" value="HTH_LacI"/>
    <property type="match status" value="1"/>
</dbReference>
<dbReference type="InterPro" id="IPR000843">
    <property type="entry name" value="HTH_LacI"/>
</dbReference>
<keyword evidence="3" id="KW-0804">Transcription</keyword>
<proteinExistence type="predicted"/>
<dbReference type="SUPFAM" id="SSF53822">
    <property type="entry name" value="Periplasmic binding protein-like I"/>
    <property type="match status" value="1"/>
</dbReference>
<gene>
    <name evidence="5" type="ORF">CVO96_19480</name>
</gene>
<dbReference type="PANTHER" id="PTHR30146">
    <property type="entry name" value="LACI-RELATED TRANSCRIPTIONAL REPRESSOR"/>
    <property type="match status" value="1"/>
</dbReference>
<evidence type="ECO:0000313" key="5">
    <source>
        <dbReference type="EMBL" id="PNY79311.1"/>
    </source>
</evidence>
<sequence>MEPTIKDVSRRANVSTATVSRVLNGERWVAEATREAVLRAVQELNYKPNAVARSLINAQTKTLAILFPKVSDMFSGTVLSGIEDAAQAQGFSVIVCRTGGGRERTLEYLQVLAEKRVDGIIFASEVLREEYAAFIRRLNIPLVVLSGETQDAAIPTVRCDDHQAAYAATGYLIGLGHERIGMLYGGAHETPEQHGRLQGFFEAHRDHGLAVDEAQVLLQPGFAFKDGLEGAHTLLGRPLNLSALFASSDELALGVISAAYQRGLRVPDDLSVMGFDDLPLAEMSVPPLTTVRQPLYGMGRRAATMLLDHIQSVQPLAGSAVFPTTIVERRSVRRL</sequence>
<evidence type="ECO:0000313" key="6">
    <source>
        <dbReference type="Proteomes" id="UP000236379"/>
    </source>
</evidence>
<dbReference type="GO" id="GO:0003700">
    <property type="term" value="F:DNA-binding transcription factor activity"/>
    <property type="evidence" value="ECO:0007669"/>
    <property type="project" value="TreeGrafter"/>
</dbReference>
<dbReference type="Gene3D" id="1.10.260.40">
    <property type="entry name" value="lambda repressor-like DNA-binding domains"/>
    <property type="match status" value="1"/>
</dbReference>
<dbReference type="SMART" id="SM00354">
    <property type="entry name" value="HTH_LACI"/>
    <property type="match status" value="1"/>
</dbReference>
<comment type="caution">
    <text evidence="5">The sequence shown here is derived from an EMBL/GenBank/DDBJ whole genome shotgun (WGS) entry which is preliminary data.</text>
</comment>
<keyword evidence="6" id="KW-1185">Reference proteome</keyword>
<name>A0A2K3URZ1_9DEIO</name>
<dbReference type="Pfam" id="PF00356">
    <property type="entry name" value="LacI"/>
    <property type="match status" value="1"/>
</dbReference>
<dbReference type="OrthoDB" id="9784962at2"/>
<dbReference type="GO" id="GO:0000976">
    <property type="term" value="F:transcription cis-regulatory region binding"/>
    <property type="evidence" value="ECO:0007669"/>
    <property type="project" value="TreeGrafter"/>
</dbReference>
<dbReference type="CDD" id="cd19975">
    <property type="entry name" value="PBP1_CcpA-like"/>
    <property type="match status" value="1"/>
</dbReference>
<keyword evidence="1" id="KW-0805">Transcription regulation</keyword>
<dbReference type="PRINTS" id="PR00036">
    <property type="entry name" value="HTHLACI"/>
</dbReference>
<feature type="domain" description="HTH lacI-type" evidence="4">
    <location>
        <begin position="3"/>
        <end position="57"/>
    </location>
</feature>
<keyword evidence="2" id="KW-0238">DNA-binding</keyword>
<reference evidence="5 6" key="1">
    <citation type="submission" date="2018-01" db="EMBL/GenBank/DDBJ databases">
        <title>Deinococcus koreensis sp. nov., a radiation-resistant bacterium isolated from river water.</title>
        <authorList>
            <person name="Choi A."/>
        </authorList>
    </citation>
    <scope>NUCLEOTIDE SEQUENCE [LARGE SCALE GENOMIC DNA]</scope>
    <source>
        <strain evidence="5 6">SJW1-2</strain>
    </source>
</reference>
<organism evidence="5 6">
    <name type="scientific">Deinococcus koreensis</name>
    <dbReference type="NCBI Taxonomy" id="2054903"/>
    <lineage>
        <taxon>Bacteria</taxon>
        <taxon>Thermotogati</taxon>
        <taxon>Deinococcota</taxon>
        <taxon>Deinococci</taxon>
        <taxon>Deinococcales</taxon>
        <taxon>Deinococcaceae</taxon>
        <taxon>Deinococcus</taxon>
    </lineage>
</organism>
<dbReference type="RefSeq" id="WP_103314138.1">
    <property type="nucleotide sequence ID" value="NZ_PPPD01000004.1"/>
</dbReference>
<evidence type="ECO:0000259" key="4">
    <source>
        <dbReference type="PROSITE" id="PS50932"/>
    </source>
</evidence>
<dbReference type="Gene3D" id="3.40.50.2300">
    <property type="match status" value="2"/>
</dbReference>
<accession>A0A2K3URZ1</accession>
<evidence type="ECO:0000256" key="3">
    <source>
        <dbReference type="ARBA" id="ARBA00023163"/>
    </source>
</evidence>